<accession>A0A166TJR9</accession>
<sequence length="201" mass="21235">LLDVGIGLLLGAQPVEEAHLGAVGVERREFCGHDLSLLLLLLLNDTVLELVQGTLAFGKYGILRDGRMADGDVGLGEVVKGQVLEAEVKIGHLIRCSLGAHDVQVLLELPAKLILVDAAGVFSQVHLEAELAASVIGHDEGRAQDLVFPASRLRVLDCNTCPDIIDCDSPLAPSAGDVRCDAADVERCIVVLVHKLEGDGL</sequence>
<evidence type="ECO:0000313" key="2">
    <source>
        <dbReference type="Proteomes" id="UP000076584"/>
    </source>
</evidence>
<proteinExistence type="predicted"/>
<dbReference type="Proteomes" id="UP000076584">
    <property type="component" value="Unassembled WGS sequence"/>
</dbReference>
<evidence type="ECO:0000313" key="1">
    <source>
        <dbReference type="EMBL" id="KZL72164.1"/>
    </source>
</evidence>
<comment type="caution">
    <text evidence="1">The sequence shown here is derived from an EMBL/GenBank/DDBJ whole genome shotgun (WGS) entry which is preliminary data.</text>
</comment>
<dbReference type="AlphaFoldDB" id="A0A166TJR9"/>
<name>A0A166TJR9_COLIC</name>
<dbReference type="EMBL" id="LFIW01002391">
    <property type="protein sequence ID" value="KZL72164.1"/>
    <property type="molecule type" value="Genomic_DNA"/>
</dbReference>
<keyword evidence="2" id="KW-1185">Reference proteome</keyword>
<reference evidence="1 2" key="1">
    <citation type="submission" date="2015-06" db="EMBL/GenBank/DDBJ databases">
        <title>Survival trade-offs in plant roots during colonization by closely related pathogenic and mutualistic fungi.</title>
        <authorList>
            <person name="Hacquard S."/>
            <person name="Kracher B."/>
            <person name="Hiruma K."/>
            <person name="Weinman A."/>
            <person name="Muench P."/>
            <person name="Garrido Oter R."/>
            <person name="Ver Loren van Themaat E."/>
            <person name="Dallerey J.-F."/>
            <person name="Damm U."/>
            <person name="Henrissat B."/>
            <person name="Lespinet O."/>
            <person name="Thon M."/>
            <person name="Kemen E."/>
            <person name="McHardy A.C."/>
            <person name="Schulze-Lefert P."/>
            <person name="O'Connell R.J."/>
        </authorList>
    </citation>
    <scope>NUCLEOTIDE SEQUENCE [LARGE SCALE GENOMIC DNA]</scope>
    <source>
        <strain evidence="1 2">MAFF 238704</strain>
    </source>
</reference>
<protein>
    <submittedName>
        <fullName evidence="1">Uncharacterized protein</fullName>
    </submittedName>
</protein>
<organism evidence="1 2">
    <name type="scientific">Colletotrichum incanum</name>
    <name type="common">Soybean anthracnose fungus</name>
    <dbReference type="NCBI Taxonomy" id="1573173"/>
    <lineage>
        <taxon>Eukaryota</taxon>
        <taxon>Fungi</taxon>
        <taxon>Dikarya</taxon>
        <taxon>Ascomycota</taxon>
        <taxon>Pezizomycotina</taxon>
        <taxon>Sordariomycetes</taxon>
        <taxon>Hypocreomycetidae</taxon>
        <taxon>Glomerellales</taxon>
        <taxon>Glomerellaceae</taxon>
        <taxon>Colletotrichum</taxon>
        <taxon>Colletotrichum spaethianum species complex</taxon>
    </lineage>
</organism>
<gene>
    <name evidence="1" type="ORF">CI238_00943</name>
</gene>
<feature type="non-terminal residue" evidence="1">
    <location>
        <position position="1"/>
    </location>
</feature>